<feature type="chain" id="PRO_5037846017" evidence="1">
    <location>
        <begin position="26"/>
        <end position="76"/>
    </location>
</feature>
<dbReference type="AlphaFoldDB" id="A0A975DKK1"/>
<dbReference type="InterPro" id="IPR002048">
    <property type="entry name" value="EF_hand_dom"/>
</dbReference>
<name>A0A975DKK1_9GAMM</name>
<gene>
    <name evidence="3" type="ORF">J5O05_18655</name>
</gene>
<keyword evidence="3" id="KW-0614">Plasmid</keyword>
<dbReference type="Proteomes" id="UP000664904">
    <property type="component" value="Plasmid unnamed5"/>
</dbReference>
<keyword evidence="4" id="KW-1185">Reference proteome</keyword>
<feature type="domain" description="EF-hand" evidence="2">
    <location>
        <begin position="53"/>
        <end position="74"/>
    </location>
</feature>
<protein>
    <submittedName>
        <fullName evidence="3">EF-hand domain-containing protein</fullName>
    </submittedName>
</protein>
<evidence type="ECO:0000256" key="1">
    <source>
        <dbReference type="SAM" id="SignalP"/>
    </source>
</evidence>
<dbReference type="InterPro" id="IPR011992">
    <property type="entry name" value="EF-hand-dom_pair"/>
</dbReference>
<proteinExistence type="predicted"/>
<dbReference type="Gene3D" id="1.10.238.10">
    <property type="entry name" value="EF-hand"/>
    <property type="match status" value="1"/>
</dbReference>
<evidence type="ECO:0000313" key="3">
    <source>
        <dbReference type="EMBL" id="QTH73513.1"/>
    </source>
</evidence>
<accession>A0A975DKK1</accession>
<dbReference type="InterPro" id="IPR018247">
    <property type="entry name" value="EF_Hand_1_Ca_BS"/>
</dbReference>
<dbReference type="RefSeq" id="WP_208845125.1">
    <property type="nucleotide sequence ID" value="NZ_CP072135.1"/>
</dbReference>
<reference evidence="3" key="1">
    <citation type="submission" date="2021-03" db="EMBL/GenBank/DDBJ databases">
        <title>Complete Genome of Pseudoalteromonas xiamenensis STKMTI.2, a new potential marine bacterium producing anti-Vibrio compounds.</title>
        <authorList>
            <person name="Handayani D.P."/>
            <person name="Isnansetyo A."/>
            <person name="Istiqomah I."/>
            <person name="Jumina J."/>
        </authorList>
    </citation>
    <scope>NUCLEOTIDE SEQUENCE</scope>
    <source>
        <strain evidence="3">STKMTI.2</strain>
        <plasmid evidence="3">unnamed5</plasmid>
    </source>
</reference>
<dbReference type="PROSITE" id="PS00018">
    <property type="entry name" value="EF_HAND_1"/>
    <property type="match status" value="1"/>
</dbReference>
<dbReference type="EMBL" id="CP072135">
    <property type="protein sequence ID" value="QTH73513.1"/>
    <property type="molecule type" value="Genomic_DNA"/>
</dbReference>
<dbReference type="GO" id="GO:0005509">
    <property type="term" value="F:calcium ion binding"/>
    <property type="evidence" value="ECO:0007669"/>
    <property type="project" value="InterPro"/>
</dbReference>
<keyword evidence="1" id="KW-0732">Signal</keyword>
<dbReference type="KEGG" id="pxi:J5O05_18655"/>
<feature type="signal peptide" evidence="1">
    <location>
        <begin position="1"/>
        <end position="25"/>
    </location>
</feature>
<geneLocation type="plasmid" evidence="3 4">
    <name>unnamed5</name>
</geneLocation>
<sequence>MNNRVKSILLVSGMTILGASNVALAESTFSQYDADGNGAISLGESKVNPALMAQFKDLDADNSGDLSESEFANFKG</sequence>
<dbReference type="SUPFAM" id="SSF47473">
    <property type="entry name" value="EF-hand"/>
    <property type="match status" value="1"/>
</dbReference>
<organism evidence="3 4">
    <name type="scientific">Pseudoalteromonas xiamenensis</name>
    <dbReference type="NCBI Taxonomy" id="882626"/>
    <lineage>
        <taxon>Bacteria</taxon>
        <taxon>Pseudomonadati</taxon>
        <taxon>Pseudomonadota</taxon>
        <taxon>Gammaproteobacteria</taxon>
        <taxon>Alteromonadales</taxon>
        <taxon>Pseudoalteromonadaceae</taxon>
        <taxon>Pseudoalteromonas</taxon>
    </lineage>
</organism>
<evidence type="ECO:0000313" key="4">
    <source>
        <dbReference type="Proteomes" id="UP000664904"/>
    </source>
</evidence>
<evidence type="ECO:0000259" key="2">
    <source>
        <dbReference type="Pfam" id="PF13202"/>
    </source>
</evidence>
<feature type="domain" description="EF-hand" evidence="2">
    <location>
        <begin position="27"/>
        <end position="44"/>
    </location>
</feature>
<dbReference type="Pfam" id="PF13202">
    <property type="entry name" value="EF-hand_5"/>
    <property type="match status" value="2"/>
</dbReference>